<gene>
    <name evidence="2" type="ORF">QWZ10_26300</name>
</gene>
<feature type="transmembrane region" description="Helical" evidence="1">
    <location>
        <begin position="74"/>
        <end position="93"/>
    </location>
</feature>
<feature type="transmembrane region" description="Helical" evidence="1">
    <location>
        <begin position="37"/>
        <end position="62"/>
    </location>
</feature>
<feature type="transmembrane region" description="Helical" evidence="1">
    <location>
        <begin position="132"/>
        <end position="152"/>
    </location>
</feature>
<dbReference type="Pfam" id="PF04657">
    <property type="entry name" value="DMT_YdcZ"/>
    <property type="match status" value="1"/>
</dbReference>
<name>A0ABT8DFP3_9RHOB</name>
<keyword evidence="1" id="KW-0812">Transmembrane</keyword>
<accession>A0ABT8DFP3</accession>
<evidence type="ECO:0000313" key="3">
    <source>
        <dbReference type="Proteomes" id="UP001243846"/>
    </source>
</evidence>
<dbReference type="RefSeq" id="WP_377686356.1">
    <property type="nucleotide sequence ID" value="NZ_JBHMDZ010000015.1"/>
</dbReference>
<dbReference type="EMBL" id="JAUFRC010000005">
    <property type="protein sequence ID" value="MDN3714443.1"/>
    <property type="molecule type" value="Genomic_DNA"/>
</dbReference>
<keyword evidence="1" id="KW-1133">Transmembrane helix</keyword>
<reference evidence="3" key="1">
    <citation type="journal article" date="2019" name="Int. J. Syst. Evol. Microbiol.">
        <title>The Global Catalogue of Microorganisms (GCM) 10K type strain sequencing project: providing services to taxonomists for standard genome sequencing and annotation.</title>
        <authorList>
            <consortium name="The Broad Institute Genomics Platform"/>
            <consortium name="The Broad Institute Genome Sequencing Center for Infectious Disease"/>
            <person name="Wu L."/>
            <person name="Ma J."/>
        </authorList>
    </citation>
    <scope>NUCLEOTIDE SEQUENCE [LARGE SCALE GENOMIC DNA]</scope>
    <source>
        <strain evidence="3">CECT 8482</strain>
    </source>
</reference>
<comment type="caution">
    <text evidence="2">The sequence shown here is derived from an EMBL/GenBank/DDBJ whole genome shotgun (WGS) entry which is preliminary data.</text>
</comment>
<evidence type="ECO:0000313" key="2">
    <source>
        <dbReference type="EMBL" id="MDN3714443.1"/>
    </source>
</evidence>
<keyword evidence="1" id="KW-0472">Membrane</keyword>
<dbReference type="PANTHER" id="PTHR34821">
    <property type="entry name" value="INNER MEMBRANE PROTEIN YDCZ"/>
    <property type="match status" value="1"/>
</dbReference>
<dbReference type="PANTHER" id="PTHR34821:SF2">
    <property type="entry name" value="INNER MEMBRANE PROTEIN YDCZ"/>
    <property type="match status" value="1"/>
</dbReference>
<protein>
    <submittedName>
        <fullName evidence="2">DMT family transporter</fullName>
    </submittedName>
</protein>
<dbReference type="InterPro" id="IPR006750">
    <property type="entry name" value="YdcZ"/>
</dbReference>
<dbReference type="Proteomes" id="UP001243846">
    <property type="component" value="Unassembled WGS sequence"/>
</dbReference>
<organism evidence="2 3">
    <name type="scientific">Paracoccus cavernae</name>
    <dbReference type="NCBI Taxonomy" id="1571207"/>
    <lineage>
        <taxon>Bacteria</taxon>
        <taxon>Pseudomonadati</taxon>
        <taxon>Pseudomonadota</taxon>
        <taxon>Alphaproteobacteria</taxon>
        <taxon>Rhodobacterales</taxon>
        <taxon>Paracoccaceae</taxon>
        <taxon>Paracoccus</taxon>
    </lineage>
</organism>
<sequence length="155" mass="15755">MQSIPFIIAAAAAVAGALVPFQGGANAALGRALGHPLWATLISLAISAACLIPVMIVTKVPLPALGNLAEQPRWVWIGGIAGVIYITAAILLMPRLGAAGFMTAVIAGQAIASLIIDQFGGVGLKARPVDPVRLIGVMMVILGAAATQWNALMRG</sequence>
<proteinExistence type="predicted"/>
<feature type="transmembrane region" description="Helical" evidence="1">
    <location>
        <begin position="99"/>
        <end position="120"/>
    </location>
</feature>
<evidence type="ECO:0000256" key="1">
    <source>
        <dbReference type="SAM" id="Phobius"/>
    </source>
</evidence>
<keyword evidence="3" id="KW-1185">Reference proteome</keyword>